<evidence type="ECO:0000256" key="12">
    <source>
        <dbReference type="ARBA" id="ARBA00023273"/>
    </source>
</evidence>
<name>A0A7S2MDW0_9EUKA</name>
<dbReference type="PANTHER" id="PTHR15487">
    <property type="entry name" value="ADP-RIBOSYLATION FACTOR-LIKE PROTEIN 2-BINDING PROTEIN"/>
    <property type="match status" value="1"/>
</dbReference>
<dbReference type="GO" id="GO:0005758">
    <property type="term" value="C:mitochondrial intermembrane space"/>
    <property type="evidence" value="ECO:0007669"/>
    <property type="project" value="UniProtKB-SubCell"/>
</dbReference>
<organism evidence="15">
    <name type="scientific">Haptolina brevifila</name>
    <dbReference type="NCBI Taxonomy" id="156173"/>
    <lineage>
        <taxon>Eukaryota</taxon>
        <taxon>Haptista</taxon>
        <taxon>Haptophyta</taxon>
        <taxon>Prymnesiophyceae</taxon>
        <taxon>Prymnesiales</taxon>
        <taxon>Prymnesiaceae</taxon>
        <taxon>Haptolina</taxon>
    </lineage>
</organism>
<evidence type="ECO:0000256" key="2">
    <source>
        <dbReference type="ARBA" id="ARBA00004123"/>
    </source>
</evidence>
<evidence type="ECO:0000256" key="7">
    <source>
        <dbReference type="ARBA" id="ARBA00022490"/>
    </source>
</evidence>
<dbReference type="Gene3D" id="1.20.1520.10">
    <property type="entry name" value="ADP-ribosylation factor-like 2-binding protein, domain"/>
    <property type="match status" value="1"/>
</dbReference>
<dbReference type="InterPro" id="IPR042541">
    <property type="entry name" value="BART_sf"/>
</dbReference>
<proteinExistence type="inferred from homology"/>
<dbReference type="PANTHER" id="PTHR15487:SF4">
    <property type="entry name" value="ADP-RIBOSYLATION FACTOR-LIKE PROTEIN 2-BINDING PROTEIN"/>
    <property type="match status" value="1"/>
</dbReference>
<dbReference type="GO" id="GO:0005634">
    <property type="term" value="C:nucleus"/>
    <property type="evidence" value="ECO:0007669"/>
    <property type="project" value="UniProtKB-SubCell"/>
</dbReference>
<keyword evidence="8" id="KW-0969">Cilium</keyword>
<keyword evidence="10" id="KW-0206">Cytoskeleton</keyword>
<keyword evidence="12" id="KW-0966">Cell projection</keyword>
<gene>
    <name evidence="15" type="ORF">CBRE1094_LOCUS24260</name>
</gene>
<dbReference type="AlphaFoldDB" id="A0A7S2MDW0"/>
<keyword evidence="7" id="KW-0963">Cytoplasm</keyword>
<evidence type="ECO:0000313" key="15">
    <source>
        <dbReference type="EMBL" id="CAD9477640.1"/>
    </source>
</evidence>
<evidence type="ECO:0000256" key="8">
    <source>
        <dbReference type="ARBA" id="ARBA00023069"/>
    </source>
</evidence>
<feature type="region of interest" description="Disordered" evidence="13">
    <location>
        <begin position="183"/>
        <end position="204"/>
    </location>
</feature>
<evidence type="ECO:0000256" key="11">
    <source>
        <dbReference type="ARBA" id="ARBA00023242"/>
    </source>
</evidence>
<evidence type="ECO:0000256" key="6">
    <source>
        <dbReference type="ARBA" id="ARBA00014849"/>
    </source>
</evidence>
<evidence type="ECO:0000259" key="14">
    <source>
        <dbReference type="Pfam" id="PF11527"/>
    </source>
</evidence>
<evidence type="ECO:0000256" key="5">
    <source>
        <dbReference type="ARBA" id="ARBA00009880"/>
    </source>
</evidence>
<evidence type="ECO:0000256" key="4">
    <source>
        <dbReference type="ARBA" id="ARBA00004569"/>
    </source>
</evidence>
<feature type="domain" description="BART" evidence="14">
    <location>
        <begin position="51"/>
        <end position="160"/>
    </location>
</feature>
<reference evidence="15" key="1">
    <citation type="submission" date="2021-01" db="EMBL/GenBank/DDBJ databases">
        <authorList>
            <person name="Corre E."/>
            <person name="Pelletier E."/>
            <person name="Niang G."/>
            <person name="Scheremetjew M."/>
            <person name="Finn R."/>
            <person name="Kale V."/>
            <person name="Holt S."/>
            <person name="Cochrane G."/>
            <person name="Meng A."/>
            <person name="Brown T."/>
            <person name="Cohen L."/>
        </authorList>
    </citation>
    <scope>NUCLEOTIDE SEQUENCE</scope>
    <source>
        <strain evidence="15">UTEX LB 985</strain>
    </source>
</reference>
<evidence type="ECO:0000256" key="9">
    <source>
        <dbReference type="ARBA" id="ARBA00023128"/>
    </source>
</evidence>
<dbReference type="Pfam" id="PF11527">
    <property type="entry name" value="ARL2_Bind_BART"/>
    <property type="match status" value="1"/>
</dbReference>
<comment type="subcellular location">
    <subcellularLocation>
        <location evidence="1">Cytoplasm</location>
        <location evidence="1">Cytoskeleton</location>
        <location evidence="1">Cilium basal body</location>
    </subcellularLocation>
    <subcellularLocation>
        <location evidence="3">Cytoplasm</location>
        <location evidence="3">Cytoskeleton</location>
        <location evidence="3">Microtubule organizing center</location>
        <location evidence="3">Centrosome</location>
    </subcellularLocation>
    <subcellularLocation>
        <location evidence="4">Mitochondrion intermembrane space</location>
    </subcellularLocation>
    <subcellularLocation>
        <location evidence="2">Nucleus</location>
    </subcellularLocation>
</comment>
<dbReference type="InterPro" id="IPR038849">
    <property type="entry name" value="ARL2BP"/>
</dbReference>
<evidence type="ECO:0000256" key="3">
    <source>
        <dbReference type="ARBA" id="ARBA00004300"/>
    </source>
</evidence>
<keyword evidence="11" id="KW-0539">Nucleus</keyword>
<sequence>MAGALMDAPAAADFADVVDGPALVSAEEEGGAEEVFASDDGSTQPTDTYSLILQELEVLMMDEGLNERVDTFTTKHCEEFEAGEENKLIYTTLFAEYTALIESYIEEKLGASVKEFDMGKFCTTLGERAKGDDELPPPLEMLYSMADFDAFKELMLSAKAGAAAEASGGLLCVSGAPMRMELGPGAGGLPGLEDDGDGDAAPELNDLLSISSIGKKE</sequence>
<accession>A0A7S2MDW0</accession>
<dbReference type="GO" id="GO:0051457">
    <property type="term" value="P:maintenance of protein location in nucleus"/>
    <property type="evidence" value="ECO:0007669"/>
    <property type="project" value="TreeGrafter"/>
</dbReference>
<evidence type="ECO:0000256" key="13">
    <source>
        <dbReference type="SAM" id="MobiDB-lite"/>
    </source>
</evidence>
<dbReference type="EMBL" id="HBGU01044499">
    <property type="protein sequence ID" value="CAD9477640.1"/>
    <property type="molecule type" value="Transcribed_RNA"/>
</dbReference>
<evidence type="ECO:0000256" key="10">
    <source>
        <dbReference type="ARBA" id="ARBA00023212"/>
    </source>
</evidence>
<keyword evidence="9" id="KW-0496">Mitochondrion</keyword>
<dbReference type="InterPro" id="IPR023379">
    <property type="entry name" value="BART_dom"/>
</dbReference>
<comment type="similarity">
    <text evidence="5">Belongs to the ARL2BP family.</text>
</comment>
<protein>
    <recommendedName>
        <fullName evidence="6">ADP-ribosylation factor-like protein 2-binding protein</fullName>
    </recommendedName>
</protein>
<evidence type="ECO:0000256" key="1">
    <source>
        <dbReference type="ARBA" id="ARBA00004120"/>
    </source>
</evidence>
<dbReference type="GO" id="GO:0005813">
    <property type="term" value="C:centrosome"/>
    <property type="evidence" value="ECO:0007669"/>
    <property type="project" value="UniProtKB-SubCell"/>
</dbReference>